<keyword evidence="2" id="KW-1185">Reference proteome</keyword>
<name>A0AAV2DA20_9ROSI</name>
<dbReference type="AlphaFoldDB" id="A0AAV2DA20"/>
<proteinExistence type="predicted"/>
<evidence type="ECO:0000313" key="2">
    <source>
        <dbReference type="Proteomes" id="UP001497516"/>
    </source>
</evidence>
<reference evidence="1 2" key="1">
    <citation type="submission" date="2024-04" db="EMBL/GenBank/DDBJ databases">
        <authorList>
            <person name="Fracassetti M."/>
        </authorList>
    </citation>
    <scope>NUCLEOTIDE SEQUENCE [LARGE SCALE GENOMIC DNA]</scope>
</reference>
<organism evidence="1 2">
    <name type="scientific">Linum trigynum</name>
    <dbReference type="NCBI Taxonomy" id="586398"/>
    <lineage>
        <taxon>Eukaryota</taxon>
        <taxon>Viridiplantae</taxon>
        <taxon>Streptophyta</taxon>
        <taxon>Embryophyta</taxon>
        <taxon>Tracheophyta</taxon>
        <taxon>Spermatophyta</taxon>
        <taxon>Magnoliopsida</taxon>
        <taxon>eudicotyledons</taxon>
        <taxon>Gunneridae</taxon>
        <taxon>Pentapetalae</taxon>
        <taxon>rosids</taxon>
        <taxon>fabids</taxon>
        <taxon>Malpighiales</taxon>
        <taxon>Linaceae</taxon>
        <taxon>Linum</taxon>
    </lineage>
</organism>
<dbReference type="EMBL" id="OZ034815">
    <property type="protein sequence ID" value="CAL1369697.1"/>
    <property type="molecule type" value="Genomic_DNA"/>
</dbReference>
<protein>
    <submittedName>
        <fullName evidence="1">Uncharacterized protein</fullName>
    </submittedName>
</protein>
<evidence type="ECO:0000313" key="1">
    <source>
        <dbReference type="EMBL" id="CAL1369697.1"/>
    </source>
</evidence>
<sequence>MSLDHPFMQGLRLHPEYADQYRRVINGVFHRHHHLVWGVFQQLHYMEEIVAAISHPQWRMLLSIKDSTYTELVWEFYSTFQYRPKAARDSPTSVTFQLGGHIRELSIDGLAQALGIHYHPFSHHEKEVAHPKDWLQDVFYQSIARPDYQFDPFDAGQTYVSTLLLE</sequence>
<gene>
    <name evidence="1" type="ORF">LTRI10_LOCUS12171</name>
</gene>
<dbReference type="Proteomes" id="UP001497516">
    <property type="component" value="Chromosome 2"/>
</dbReference>
<accession>A0AAV2DA20</accession>